<dbReference type="Proteomes" id="UP000237310">
    <property type="component" value="Unassembled WGS sequence"/>
</dbReference>
<comment type="caution">
    <text evidence="2">The sequence shown here is derived from an EMBL/GenBank/DDBJ whole genome shotgun (WGS) entry which is preliminary data.</text>
</comment>
<keyword evidence="3" id="KW-1185">Reference proteome</keyword>
<dbReference type="EMBL" id="PQVG01000001">
    <property type="protein sequence ID" value="POY41230.1"/>
    <property type="molecule type" value="Genomic_DNA"/>
</dbReference>
<dbReference type="Pfam" id="PF05050">
    <property type="entry name" value="Methyltransf_21"/>
    <property type="match status" value="1"/>
</dbReference>
<dbReference type="InterPro" id="IPR029063">
    <property type="entry name" value="SAM-dependent_MTases_sf"/>
</dbReference>
<organism evidence="2 3">
    <name type="scientific">Flavobacterium alvei</name>
    <dbReference type="NCBI Taxonomy" id="2080416"/>
    <lineage>
        <taxon>Bacteria</taxon>
        <taxon>Pseudomonadati</taxon>
        <taxon>Bacteroidota</taxon>
        <taxon>Flavobacteriia</taxon>
        <taxon>Flavobacteriales</taxon>
        <taxon>Flavobacteriaceae</taxon>
        <taxon>Flavobacterium</taxon>
    </lineage>
</organism>
<feature type="domain" description="Methyltransferase FkbM" evidence="1">
    <location>
        <begin position="110"/>
        <end position="260"/>
    </location>
</feature>
<sequence>MNKLIHSILNKLGYKISNIGKKEKAIQDLVNSFGVKNDTYNLVYNSASYLFEIKKHFPELVLEGHNEGVLASFNGLQIYVESSEEFFIIKEVFIEKDYNLLSNENFVVFDIGMNIGISSLFFALQKNVTQIYSFEPVVPTYNQAVYNRNLNPSCAAKIEAFNFGLGGSTRVEKVLYNAQAKGNCGIRLDASLVLDKNNAAEIEIQIKNIGEILPDLLAKHANQKKVLKIDCEGAEYEILEKLSQLNLLADVDVLLIEWHDKGAKILEELLVENNFTVISRYLTSITGMIYAFKN</sequence>
<dbReference type="InterPro" id="IPR052514">
    <property type="entry name" value="SAM-dependent_MTase"/>
</dbReference>
<dbReference type="AlphaFoldDB" id="A0A2S5AF94"/>
<dbReference type="PANTHER" id="PTHR34203">
    <property type="entry name" value="METHYLTRANSFERASE, FKBM FAMILY PROTEIN"/>
    <property type="match status" value="1"/>
</dbReference>
<dbReference type="PANTHER" id="PTHR34203:SF15">
    <property type="entry name" value="SLL1173 PROTEIN"/>
    <property type="match status" value="1"/>
</dbReference>
<evidence type="ECO:0000313" key="2">
    <source>
        <dbReference type="EMBL" id="POY41230.1"/>
    </source>
</evidence>
<protein>
    <recommendedName>
        <fullName evidence="1">Methyltransferase FkbM domain-containing protein</fullName>
    </recommendedName>
</protein>
<dbReference type="NCBIfam" id="TIGR01444">
    <property type="entry name" value="fkbM_fam"/>
    <property type="match status" value="1"/>
</dbReference>
<dbReference type="OrthoDB" id="9812600at2"/>
<reference evidence="2 3" key="1">
    <citation type="submission" date="2018-01" db="EMBL/GenBank/DDBJ databases">
        <authorList>
            <person name="Gaut B.S."/>
            <person name="Morton B.R."/>
            <person name="Clegg M.T."/>
            <person name="Duvall M.R."/>
        </authorList>
    </citation>
    <scope>NUCLEOTIDE SEQUENCE [LARGE SCALE GENOMIC DNA]</scope>
    <source>
        <strain evidence="2 3">HR-AY</strain>
    </source>
</reference>
<dbReference type="InterPro" id="IPR006342">
    <property type="entry name" value="FkbM_mtfrase"/>
</dbReference>
<dbReference type="RefSeq" id="WP_103804301.1">
    <property type="nucleotide sequence ID" value="NZ_PQVG01000001.1"/>
</dbReference>
<dbReference type="Gene3D" id="3.40.50.150">
    <property type="entry name" value="Vaccinia Virus protein VP39"/>
    <property type="match status" value="1"/>
</dbReference>
<proteinExistence type="predicted"/>
<accession>A0A2S5AF94</accession>
<gene>
    <name evidence="2" type="ORF">C3L50_01535</name>
</gene>
<dbReference type="SUPFAM" id="SSF53335">
    <property type="entry name" value="S-adenosyl-L-methionine-dependent methyltransferases"/>
    <property type="match status" value="1"/>
</dbReference>
<name>A0A2S5AF94_9FLAO</name>
<evidence type="ECO:0000313" key="3">
    <source>
        <dbReference type="Proteomes" id="UP000237310"/>
    </source>
</evidence>
<evidence type="ECO:0000259" key="1">
    <source>
        <dbReference type="Pfam" id="PF05050"/>
    </source>
</evidence>